<reference evidence="2" key="1">
    <citation type="journal article" date="2023" name="G3 (Bethesda)">
        <title>A reference genome for the long-term kleptoplast-retaining sea slug Elysia crispata morphotype clarki.</title>
        <authorList>
            <person name="Eastman K.E."/>
            <person name="Pendleton A.L."/>
            <person name="Shaikh M.A."/>
            <person name="Suttiyut T."/>
            <person name="Ogas R."/>
            <person name="Tomko P."/>
            <person name="Gavelis G."/>
            <person name="Widhalm J.R."/>
            <person name="Wisecaver J.H."/>
        </authorList>
    </citation>
    <scope>NUCLEOTIDE SEQUENCE</scope>
    <source>
        <strain evidence="2">ECLA1</strain>
    </source>
</reference>
<organism evidence="2 3">
    <name type="scientific">Elysia crispata</name>
    <name type="common">lettuce slug</name>
    <dbReference type="NCBI Taxonomy" id="231223"/>
    <lineage>
        <taxon>Eukaryota</taxon>
        <taxon>Metazoa</taxon>
        <taxon>Spiralia</taxon>
        <taxon>Lophotrochozoa</taxon>
        <taxon>Mollusca</taxon>
        <taxon>Gastropoda</taxon>
        <taxon>Heterobranchia</taxon>
        <taxon>Euthyneura</taxon>
        <taxon>Panpulmonata</taxon>
        <taxon>Sacoglossa</taxon>
        <taxon>Placobranchoidea</taxon>
        <taxon>Plakobranchidae</taxon>
        <taxon>Elysia</taxon>
    </lineage>
</organism>
<dbReference type="InterPro" id="IPR013103">
    <property type="entry name" value="RVT_2"/>
</dbReference>
<dbReference type="InterPro" id="IPR043502">
    <property type="entry name" value="DNA/RNA_pol_sf"/>
</dbReference>
<protein>
    <recommendedName>
        <fullName evidence="1">Reverse transcriptase Ty1/copia-type domain-containing protein</fullName>
    </recommendedName>
</protein>
<proteinExistence type="predicted"/>
<dbReference type="Pfam" id="PF07727">
    <property type="entry name" value="RVT_2"/>
    <property type="match status" value="1"/>
</dbReference>
<feature type="domain" description="Reverse transcriptase Ty1/copia-type" evidence="1">
    <location>
        <begin position="1"/>
        <end position="168"/>
    </location>
</feature>
<evidence type="ECO:0000259" key="1">
    <source>
        <dbReference type="Pfam" id="PF07727"/>
    </source>
</evidence>
<evidence type="ECO:0000313" key="3">
    <source>
        <dbReference type="Proteomes" id="UP001283361"/>
    </source>
</evidence>
<dbReference type="AlphaFoldDB" id="A0AAE1AJW7"/>
<dbReference type="EMBL" id="JAWDGP010001734">
    <property type="protein sequence ID" value="KAK3788830.1"/>
    <property type="molecule type" value="Genomic_DNA"/>
</dbReference>
<name>A0AAE1AJW7_9GAST</name>
<sequence length="415" mass="47437">MVHQMDVKTAYLNAPIDCELYVEQPEGYVKTNEQGEKLVWKLRKSLYGLKQSGRNWNNLLHSHLIADGFTQSLVDTCVYVKNSHDENEMCIVLVWVDDIVLVTKSEVAMTNMKKSLSKHFHMKDLGPISWFLGIEFEHEKDSISMGQAQYINKLLKKFNMESCKPKQTACDMNINKLLSQTHDDTGSVKTNPKQYKEIVGSLIYIMTATRPDLCFVVTKLSQYLSMPSDRHMIVAKHVLRYLKATIQQKLTFRKAVDNLSLSSFCDSDWGNSEDRKSITGYCFTLSREGPLISWKSKKQQSVALSSCEAEYMAMSSATQEGKFLLALINDMNIDLHVHDFTLNCDNQGAIALSKNPVHHQRSKHIDIRYHFVRDEISNGLMKVQYVPSEENLADVFTKPVSKVKMQKFKTLLLGD</sequence>
<accession>A0AAE1AJW7</accession>
<evidence type="ECO:0000313" key="2">
    <source>
        <dbReference type="EMBL" id="KAK3788830.1"/>
    </source>
</evidence>
<gene>
    <name evidence="2" type="ORF">RRG08_032853</name>
</gene>
<dbReference type="SUPFAM" id="SSF56672">
    <property type="entry name" value="DNA/RNA polymerases"/>
    <property type="match status" value="1"/>
</dbReference>
<dbReference type="PANTHER" id="PTHR11439">
    <property type="entry name" value="GAG-POL-RELATED RETROTRANSPOSON"/>
    <property type="match status" value="1"/>
</dbReference>
<dbReference type="CDD" id="cd09272">
    <property type="entry name" value="RNase_HI_RT_Ty1"/>
    <property type="match status" value="1"/>
</dbReference>
<comment type="caution">
    <text evidence="2">The sequence shown here is derived from an EMBL/GenBank/DDBJ whole genome shotgun (WGS) entry which is preliminary data.</text>
</comment>
<dbReference type="Proteomes" id="UP001283361">
    <property type="component" value="Unassembled WGS sequence"/>
</dbReference>
<keyword evidence="3" id="KW-1185">Reference proteome</keyword>
<dbReference type="PANTHER" id="PTHR11439:SF483">
    <property type="entry name" value="PEPTIDE SYNTHASE GLIP-LIKE, PUTATIVE (AFU_ORTHOLOGUE AFUA_3G12920)-RELATED"/>
    <property type="match status" value="1"/>
</dbReference>